<feature type="compositionally biased region" description="Low complexity" evidence="1">
    <location>
        <begin position="1143"/>
        <end position="1158"/>
    </location>
</feature>
<dbReference type="GO" id="GO:0016514">
    <property type="term" value="C:SWI/SNF complex"/>
    <property type="evidence" value="ECO:0007669"/>
    <property type="project" value="TreeGrafter"/>
</dbReference>
<feature type="region of interest" description="Disordered" evidence="1">
    <location>
        <begin position="459"/>
        <end position="499"/>
    </location>
</feature>
<feature type="compositionally biased region" description="Pro residues" evidence="1">
    <location>
        <begin position="590"/>
        <end position="603"/>
    </location>
</feature>
<feature type="region of interest" description="Disordered" evidence="1">
    <location>
        <begin position="2334"/>
        <end position="2376"/>
    </location>
</feature>
<sequence length="2714" mass="284035">MVILLNITKNSYCLVIFEPYRVFQLQQLQQFQAGNATGRPHGQSVTFTLPPHSTAAPVSTIEPYREAKWCNALHLFCQVVSSAAAAAATVVTSSSCIPVSTHHFVLTPFHHTGGVSTTQPHPPSHPITLINSPGQQGSGTLVSTSVSQPSTNFIYTPASSASPSLSTSGGISTTGLHPGNPNIAIGHGGTILATATAGLHVGTTVPPSGMPVVGSTVGNTSMQSLTSNSTAGGNIFGASMISNANPSNAGGILVGPSGTTVFTPALSTNAISSPGSPFSVPTRSPAPHAPPTPSPSPLPLRSPASVSSHHPPSPVPSPYHTQLQSPQQQQQQQQGSAANTPYILSTSASQTTPTSLLKEHYGSLQPHGVSSSQTPTSFVLSTASTTFKDVYNMQQQPSSQPPPQPSTVVLPQQRSSMSRTTTNTSPSPAQSPYSNLQSPVAQQTATMLNQHLVQHLSNNSVAPTRSPAPGGAQPGGSITPGGALTPAPSPSPQTRTAASPVIRSTTPQPTVIHQTLPTGLALSGTSQFPVMPPGSTAMLQGNQLVQIIHHQTAAPQTTTFPAHTQIITTAGPAGTVPLQQSGTTVGCPKPKQPPQILPKPPSGQPSSGSHTKIATNSRSATSTQHQGVHTQHHSTAPAAQVVIGQANHSAVIPAAQAGTLLLNPVIPGLGAGGPVLVQPNPNGGVQLILRSPTPGTQTTGPPQSSQQNQQQQGKSPAPHQQPMFISGAATAQLVQSTGRQQMQQANHFITLQISPCLQVLRLFTSQGPMHLQQIQTPSGPTLIAVPSSQTLSFQQLGPQAPPPSPAVPPQQPQIPPQPAQGPRSSAPQQQPSSAAQQPPTSVTPAVQLHQGNIRPSLNVGVSTPGTSCTPQQSVSTVVGGHTISLSATSSTTTPIIHQNQHQVQSPVSGAVPQSQDATSPQQNATFPIIRHNTPMLQTQQHQCTGTNTEQTSILALTQKKKAKKKKKKKKDEEPKLDLANIMKLSGIGDDEDLALYDDAEEPQIVPASQSPAPVESPVTQPQTAQQQSQLIAQLQSPPQIPLQNATGGTPSLRLAVEDGHVILHHTPSNTQQPTANILLQNLPSTVGQQQHNVATAQNQLSALLASGSCGSAPTATGGASNHVVLSQLLQQTSPSGLPSHLVSASTNTSTTRGTNFTSPSPHISTATSTLQPQSQERFTVLQQQGGKSGYLKDAFCSGEMTNSGMAQITASIAGKLDGNQTNSTPGTYGIQAKSPAGAVGCAIFRDGFAQPGSNKVDSSTSTCQKASPTSSPGLILSCHENASSLIMAKSPHQHTCQQDVVLKPAPDSTQKQSSATTQTELIHPNLSLGPKQHDPVPFISTPKPNADSGPTFLGLHPFSNIQGLVSTTGGTIPLVTAPVMTSGGGNFGGEQLLIAHQGGMSVLAAPQLIQCLQQAQNAAAPGIINMPQLHLTPSAISKAIGQGLAFNTPTGTILIGGSPESFSSAMNNQHKPSIVTAANNTTTKLLPQQPSVLVQQLNTGAASAVRRCSSDSNNSSISIGSPPPSGGAASCGTTAVIGLINQPVVSQNTTATSASTGTRKSQQSIETQTISLGIPTTTSLQTTFLDSIVHTHPNLVKLVQPSTTAIHTAKKKKSKQPRTSKILPVVSSANIIVNRQCNSTGTLTEPVKSPLQERNFAKPNTVCQGTQHVTCTTGNDASFQVTAPPFTLTQQSLRVSAVSCNTSNTNCVPPLTSICSVVQNTPTNILCQVGSTATSTATTMATLQSVVSKMAANFGVQTVTVDVATTSSGHHPLTTSSSKPGMQHHCVASQTVSMPQPHSSLVPHLVPIPPGGNTVSGSTAVGMQSIVQKVQTIQLTPQNQKHLKAVQMQIHSVTSKRILSPVDQAALHRLYEEQQRILLTGRVVPTIPGQHAVGLPLNPDVLPSSVDGKLKPDAGIELPPRQQLLVPHQTTQMPVRYQHQVGNQIIPLTPANLQQKPTPSSSVATTTTTTSTVTTRSSISVQCGTNFSPSDGVVQQTVGLATQTLPKLSVVQPMLQTPGVSVTSLQPSKSTGQPSSCEKGTSPLQVQVGTQTALPCIESSSSSSSSSSSCSPHLSIPTSGCSGKLSPGVVSSGPCNSNASKLSPVPGQQLFSPGKVQPIFVAAATNNKVQQSFSPTSSNKSCNQPAVLGGKVLGSSGKPQAVVAPVSPSGSASSRSSPAMATVPSGISTPVVVGGMTVAGSGKRPTVATSPIRPNFSRSDLIEQQLKTDQGGACMPDTRTPFQSTNDACKRLIRYHVFNEQLLSQQDLEKADEFFEATAKHLLDKFRQMVNKYRYLLLMESMHEVNTSELVMIDRMFVAEEQCLLERLREEERRAKEEPVVPAEQQPSSPSPPGSLPVIKTESGLPPSGGTPGEGLREVRVVVRDVMKNESIKRELEEDKKFTVVKRERVDSPASNKDLHQAYDEWEEIQKELAVYCGPNSISAAGNTGRPMITPTLKVEEELKTPMQAAEEHLHVCTAVDVKADTESITLDLKHEEAERKVQPQGDIIDDMQKLTPTGSPGTKARCGACGPRDEGGGTEEEEVNRTQCGEDGVGEKRKEFCDTYVDGITSVGHRKKRHKHCYSPQQNEHMDDEDDDINAQVQCAINSILNLQRSEDGFDIRPNATMPSSEVGVDEGLDCEDTRQYLPTERTDSVATSSKQCSANASEVVRTRHKRNSVSCKAVDQQVVNHHEDSADGNTDSALDEAVRSILTS</sequence>
<evidence type="ECO:0000256" key="1">
    <source>
        <dbReference type="SAM" id="MobiDB-lite"/>
    </source>
</evidence>
<evidence type="ECO:0000259" key="2">
    <source>
        <dbReference type="Pfam" id="PF15249"/>
    </source>
</evidence>
<dbReference type="InterPro" id="IPR015671">
    <property type="entry name" value="GSCR1_dom"/>
</dbReference>
<feature type="compositionally biased region" description="Low complexity" evidence="1">
    <location>
        <begin position="301"/>
        <end position="310"/>
    </location>
</feature>
<feature type="compositionally biased region" description="Low complexity" evidence="1">
    <location>
        <begin position="2161"/>
        <end position="2181"/>
    </location>
</feature>
<dbReference type="OrthoDB" id="2556847at2759"/>
<feature type="compositionally biased region" description="Polar residues" evidence="1">
    <location>
        <begin position="610"/>
        <end position="629"/>
    </location>
</feature>
<dbReference type="InterPro" id="IPR052438">
    <property type="entry name" value="Chromatin_remod/trans_coact"/>
</dbReference>
<feature type="region of interest" description="Disordered" evidence="1">
    <location>
        <begin position="393"/>
        <end position="440"/>
    </location>
</feature>
<dbReference type="PANTHER" id="PTHR15572">
    <property type="entry name" value="GLIOMA TUMOR SUPPRESSOR CANDIDATE REGION GENE 1"/>
    <property type="match status" value="1"/>
</dbReference>
<feature type="compositionally biased region" description="Pro residues" evidence="1">
    <location>
        <begin position="799"/>
        <end position="819"/>
    </location>
</feature>
<dbReference type="EMBL" id="BLKM01000900">
    <property type="protein sequence ID" value="GFG39448.1"/>
    <property type="molecule type" value="Genomic_DNA"/>
</dbReference>
<dbReference type="InParanoid" id="A0A6L2Q985"/>
<feature type="compositionally biased region" description="Low complexity" evidence="1">
    <location>
        <begin position="691"/>
        <end position="713"/>
    </location>
</feature>
<proteinExistence type="predicted"/>
<accession>A0A6L2Q985</accession>
<comment type="caution">
    <text evidence="3">The sequence shown here is derived from an EMBL/GenBank/DDBJ whole genome shotgun (WGS) entry which is preliminary data.</text>
</comment>
<feature type="region of interest" description="Disordered" evidence="1">
    <location>
        <begin position="2158"/>
        <end position="2182"/>
    </location>
</feature>
<name>A0A6L2Q985_COPFO</name>
<feature type="region of interest" description="Disordered" evidence="1">
    <location>
        <begin position="1134"/>
        <end position="1172"/>
    </location>
</feature>
<feature type="region of interest" description="Disordered" evidence="1">
    <location>
        <begin position="2511"/>
        <end position="2549"/>
    </location>
</feature>
<evidence type="ECO:0000313" key="4">
    <source>
        <dbReference type="Proteomes" id="UP000502823"/>
    </source>
</evidence>
<feature type="compositionally biased region" description="Polar residues" evidence="1">
    <location>
        <begin position="1159"/>
        <end position="1172"/>
    </location>
</feature>
<feature type="region of interest" description="Disordered" evidence="1">
    <location>
        <begin position="2019"/>
        <end position="2042"/>
    </location>
</feature>
<feature type="compositionally biased region" description="Low complexity" evidence="1">
    <location>
        <begin position="414"/>
        <end position="428"/>
    </location>
</feature>
<dbReference type="Proteomes" id="UP000502823">
    <property type="component" value="Unassembled WGS sequence"/>
</dbReference>
<gene>
    <name evidence="3" type="ORF">Cfor_08397</name>
</gene>
<organism evidence="3 4">
    <name type="scientific">Coptotermes formosanus</name>
    <name type="common">Formosan subterranean termite</name>
    <dbReference type="NCBI Taxonomy" id="36987"/>
    <lineage>
        <taxon>Eukaryota</taxon>
        <taxon>Metazoa</taxon>
        <taxon>Ecdysozoa</taxon>
        <taxon>Arthropoda</taxon>
        <taxon>Hexapoda</taxon>
        <taxon>Insecta</taxon>
        <taxon>Pterygota</taxon>
        <taxon>Neoptera</taxon>
        <taxon>Polyneoptera</taxon>
        <taxon>Dictyoptera</taxon>
        <taxon>Blattodea</taxon>
        <taxon>Blattoidea</taxon>
        <taxon>Termitoidae</taxon>
        <taxon>Rhinotermitidae</taxon>
        <taxon>Coptotermes</taxon>
    </lineage>
</organism>
<feature type="compositionally biased region" description="Polar residues" evidence="1">
    <location>
        <begin position="265"/>
        <end position="276"/>
    </location>
</feature>
<feature type="region of interest" description="Disordered" evidence="1">
    <location>
        <begin position="855"/>
        <end position="874"/>
    </location>
</feature>
<feature type="region of interest" description="Disordered" evidence="1">
    <location>
        <begin position="793"/>
        <end position="843"/>
    </location>
</feature>
<feature type="region of interest" description="Disordered" evidence="1">
    <location>
        <begin position="1005"/>
        <end position="1026"/>
    </location>
</feature>
<feature type="region of interest" description="Disordered" evidence="1">
    <location>
        <begin position="1505"/>
        <end position="1525"/>
    </location>
</feature>
<reference evidence="4" key="1">
    <citation type="submission" date="2020-01" db="EMBL/GenBank/DDBJ databases">
        <title>Draft genome sequence of the Termite Coptotermes fromosanus.</title>
        <authorList>
            <person name="Itakura S."/>
            <person name="Yosikawa Y."/>
            <person name="Umezawa K."/>
        </authorList>
    </citation>
    <scope>NUCLEOTIDE SEQUENCE [LARGE SCALE GENOMIC DNA]</scope>
</reference>
<feature type="compositionally biased region" description="Polar residues" evidence="1">
    <location>
        <begin position="430"/>
        <end position="440"/>
    </location>
</feature>
<feature type="compositionally biased region" description="Low complexity" evidence="1">
    <location>
        <begin position="1510"/>
        <end position="1525"/>
    </location>
</feature>
<feature type="region of interest" description="Disordered" evidence="1">
    <location>
        <begin position="682"/>
        <end position="722"/>
    </location>
</feature>
<dbReference type="Pfam" id="PF15249">
    <property type="entry name" value="GLTSCR1"/>
    <property type="match status" value="1"/>
</dbReference>
<feature type="compositionally biased region" description="Pro residues" evidence="1">
    <location>
        <begin position="287"/>
        <end position="300"/>
    </location>
</feature>
<feature type="compositionally biased region" description="Low complexity" evidence="1">
    <location>
        <begin position="820"/>
        <end position="839"/>
    </location>
</feature>
<feature type="domain" description="GLTSCR protein conserved" evidence="2">
    <location>
        <begin position="2229"/>
        <end position="2329"/>
    </location>
</feature>
<feature type="region of interest" description="Disordered" evidence="1">
    <location>
        <begin position="265"/>
        <end position="338"/>
    </location>
</feature>
<protein>
    <recommendedName>
        <fullName evidence="2">GLTSCR protein conserved domain-containing protein</fullName>
    </recommendedName>
</protein>
<evidence type="ECO:0000313" key="3">
    <source>
        <dbReference type="EMBL" id="GFG39448.1"/>
    </source>
</evidence>
<dbReference type="PANTHER" id="PTHR15572:SF0">
    <property type="entry name" value="GLUTAMINE-RICH PROTEIN-RELATED"/>
    <property type="match status" value="1"/>
</dbReference>
<feature type="compositionally biased region" description="Low complexity" evidence="1">
    <location>
        <begin position="322"/>
        <end position="334"/>
    </location>
</feature>
<dbReference type="GO" id="GO:0045893">
    <property type="term" value="P:positive regulation of DNA-templated transcription"/>
    <property type="evidence" value="ECO:0007669"/>
    <property type="project" value="TreeGrafter"/>
</dbReference>
<feature type="region of interest" description="Disordered" evidence="1">
    <location>
        <begin position="579"/>
        <end position="636"/>
    </location>
</feature>
<keyword evidence="4" id="KW-1185">Reference proteome</keyword>